<dbReference type="AlphaFoldDB" id="A0A382CER2"/>
<feature type="compositionally biased region" description="Basic and acidic residues" evidence="1">
    <location>
        <begin position="177"/>
        <end position="198"/>
    </location>
</feature>
<evidence type="ECO:0000313" key="2">
    <source>
        <dbReference type="EMBL" id="SVB24530.1"/>
    </source>
</evidence>
<accession>A0A382CER2</accession>
<sequence>MPYPKTQPLRDRPVDLPRGYGVGDVTGDLSARQMGLQAGGNGLEWGMKILLMSLALGLFFTTHAELPPFVYDEMKRDAEEVVVVQILKAPKADAKLIGKRQQLIYEAKVLRITRSKSRLRPSATITIQSSYYRFGSGEVGPSNPRRLKKNDVVTAYLNKSKKAGEFQIAAGGHSFEKPPAEVGKKKTDVEKPSTKEGSTKVIESGLPKDGATCLFIGHSFFIPVAKSFDQHARLNGFSKHKQLTVFSGGQSGTPGSLWKSKKHSEKIKTILKSGKIQLLGMTVGFNSSFDDYKRWIDFALEHNPKTKFMVGLCWGKGGQSRKAKEFTEANLEAFQTLFEMVTKLRKAFPKNSITLINYGAAACELKVQFEAGKLKGDISKKVDRKSGLFTDNNLGHAGPMIIDLSALIWLKNLYGADFDKLKLTRKYKTDLKVTAAKIAKLNDRFVKK</sequence>
<protein>
    <submittedName>
        <fullName evidence="2">Uncharacterized protein</fullName>
    </submittedName>
</protein>
<organism evidence="2">
    <name type="scientific">marine metagenome</name>
    <dbReference type="NCBI Taxonomy" id="408172"/>
    <lineage>
        <taxon>unclassified sequences</taxon>
        <taxon>metagenomes</taxon>
        <taxon>ecological metagenomes</taxon>
    </lineage>
</organism>
<reference evidence="2" key="1">
    <citation type="submission" date="2018-05" db="EMBL/GenBank/DDBJ databases">
        <authorList>
            <person name="Lanie J.A."/>
            <person name="Ng W.-L."/>
            <person name="Kazmierczak K.M."/>
            <person name="Andrzejewski T.M."/>
            <person name="Davidsen T.M."/>
            <person name="Wayne K.J."/>
            <person name="Tettelin H."/>
            <person name="Glass J.I."/>
            <person name="Rusch D."/>
            <person name="Podicherti R."/>
            <person name="Tsui H.-C.T."/>
            <person name="Winkler M.E."/>
        </authorList>
    </citation>
    <scope>NUCLEOTIDE SEQUENCE</scope>
</reference>
<name>A0A382CER2_9ZZZZ</name>
<feature type="region of interest" description="Disordered" evidence="1">
    <location>
        <begin position="177"/>
        <end position="200"/>
    </location>
</feature>
<dbReference type="EMBL" id="UINC01034144">
    <property type="protein sequence ID" value="SVB24530.1"/>
    <property type="molecule type" value="Genomic_DNA"/>
</dbReference>
<proteinExistence type="predicted"/>
<evidence type="ECO:0000256" key="1">
    <source>
        <dbReference type="SAM" id="MobiDB-lite"/>
    </source>
</evidence>
<gene>
    <name evidence="2" type="ORF">METZ01_LOCUS177384</name>
</gene>